<name>A0AAD9JQB5_9ANNE</name>
<dbReference type="InterPro" id="IPR055471">
    <property type="entry name" value="DUF7043"/>
</dbReference>
<gene>
    <name evidence="3" type="ORF">LSH36_193g00037</name>
</gene>
<feature type="transmembrane region" description="Helical" evidence="1">
    <location>
        <begin position="688"/>
        <end position="713"/>
    </location>
</feature>
<dbReference type="PANTHER" id="PTHR22255:SF9">
    <property type="entry name" value="LP06548P"/>
    <property type="match status" value="1"/>
</dbReference>
<evidence type="ECO:0000313" key="3">
    <source>
        <dbReference type="EMBL" id="KAK2157306.1"/>
    </source>
</evidence>
<organism evidence="3 4">
    <name type="scientific">Paralvinella palmiformis</name>
    <dbReference type="NCBI Taxonomy" id="53620"/>
    <lineage>
        <taxon>Eukaryota</taxon>
        <taxon>Metazoa</taxon>
        <taxon>Spiralia</taxon>
        <taxon>Lophotrochozoa</taxon>
        <taxon>Annelida</taxon>
        <taxon>Polychaeta</taxon>
        <taxon>Sedentaria</taxon>
        <taxon>Canalipalpata</taxon>
        <taxon>Terebellida</taxon>
        <taxon>Terebelliformia</taxon>
        <taxon>Alvinellidae</taxon>
        <taxon>Paralvinella</taxon>
    </lineage>
</organism>
<dbReference type="PROSITE" id="PS51257">
    <property type="entry name" value="PROKAR_LIPOPROTEIN"/>
    <property type="match status" value="1"/>
</dbReference>
<reference evidence="3" key="1">
    <citation type="journal article" date="2023" name="Mol. Biol. Evol.">
        <title>Third-Generation Sequencing Reveals the Adaptive Role of the Epigenome in Three Deep-Sea Polychaetes.</title>
        <authorList>
            <person name="Perez M."/>
            <person name="Aroh O."/>
            <person name="Sun Y."/>
            <person name="Lan Y."/>
            <person name="Juniper S.K."/>
            <person name="Young C.R."/>
            <person name="Angers B."/>
            <person name="Qian P.Y."/>
        </authorList>
    </citation>
    <scope>NUCLEOTIDE SEQUENCE</scope>
    <source>
        <strain evidence="3">P08H-3</strain>
    </source>
</reference>
<keyword evidence="1" id="KW-1133">Transmembrane helix</keyword>
<comment type="caution">
    <text evidence="3">The sequence shown here is derived from an EMBL/GenBank/DDBJ whole genome shotgun (WGS) entry which is preliminary data.</text>
</comment>
<dbReference type="Pfam" id="PF23070">
    <property type="entry name" value="DUF7043"/>
    <property type="match status" value="1"/>
</dbReference>
<feature type="domain" description="DUF7043" evidence="2">
    <location>
        <begin position="353"/>
        <end position="456"/>
    </location>
</feature>
<keyword evidence="1" id="KW-0812">Transmembrane</keyword>
<evidence type="ECO:0000259" key="2">
    <source>
        <dbReference type="Pfam" id="PF23070"/>
    </source>
</evidence>
<dbReference type="Proteomes" id="UP001208570">
    <property type="component" value="Unassembled WGS sequence"/>
</dbReference>
<proteinExistence type="predicted"/>
<keyword evidence="4" id="KW-1185">Reference proteome</keyword>
<dbReference type="EMBL" id="JAODUP010000193">
    <property type="protein sequence ID" value="KAK2157306.1"/>
    <property type="molecule type" value="Genomic_DNA"/>
</dbReference>
<sequence length="740" mass="83479">MEWEKMTSASGYMIHSITVVGVVMATFSLLGASCRFPDFLRNTGSSSDRSWFYERTQGSATQTWIVVFGSENAAKLIGGDEKQRNTLHLICLRHLTDNDRYLIREINRMTSRRNVFYFGSNGTASYTCMVFTRRTSNVVTIRRCASTGIQTPGLCTGNNTLDITWLLIANFPTERPPTLPCPLVGGFLFVASQDGTILCDDQPYPSLLHSECLPGDGIRLSFSHPSCIPHSTGWRTDQTFTCAAAWRDSNFIYGLLAERHQQPKWVFRISEDDPDDDVYQMIISQGLQLPRDVRPPPETGLVELNLTRIDDDSECRDGAEVCATEICQQTIYSQLCPHTCAKCDDMLLNTPANKSCQFKKKLQGKWTRHTDHDVSYVTIDDDVIIFEGYDQFYCLKQHDEDFYLITTKLENGCRPRYACINLVKNTAIVMTYQIGKLAYTLPRSGADLCQIVNFNDIVPIAEHRDNRVLYRGIVVDDYALPGSTTLCQLEGQYTLQVYWRDWTNLCVGSLTDGDPDYGPDTMILKLRCTKGNRDIITEVYSCISHIFLNLDKAKVILTRSMNNGTSDRLNCWIFNRQRSGRINLTVLTSPQCDEGSVHDVIGGARSFLMFGNGTFETNATNKSTDVTVTSYTETTTTDANGQETERTSLMTATGHHSASDIIRHPLLTSIVTQATDDDVMDSNKIRRVIQIVGLTFVVVVSFSLIAAGSYVTIRVRRLKSRRYSRITWRMVLEEEEEETL</sequence>
<dbReference type="PANTHER" id="PTHR22255">
    <property type="entry name" value="LP06548P"/>
    <property type="match status" value="1"/>
</dbReference>
<feature type="transmembrane region" description="Helical" evidence="1">
    <location>
        <begin position="12"/>
        <end position="32"/>
    </location>
</feature>
<keyword evidence="1" id="KW-0472">Membrane</keyword>
<evidence type="ECO:0000313" key="4">
    <source>
        <dbReference type="Proteomes" id="UP001208570"/>
    </source>
</evidence>
<evidence type="ECO:0000256" key="1">
    <source>
        <dbReference type="SAM" id="Phobius"/>
    </source>
</evidence>
<protein>
    <recommendedName>
        <fullName evidence="2">DUF7043 domain-containing protein</fullName>
    </recommendedName>
</protein>
<dbReference type="AlphaFoldDB" id="A0AAD9JQB5"/>
<accession>A0AAD9JQB5</accession>